<reference evidence="1 2" key="1">
    <citation type="submission" date="2018-08" db="EMBL/GenBank/DDBJ databases">
        <title>Recombination of ecologically and evolutionarily significant loci maintains genetic cohesion in the Pseudomonas syringae species complex.</title>
        <authorList>
            <person name="Dillon M."/>
            <person name="Thakur S."/>
            <person name="Almeida R.N.D."/>
            <person name="Weir B.S."/>
            <person name="Guttman D.S."/>
        </authorList>
    </citation>
    <scope>NUCLEOTIDE SEQUENCE [LARGE SCALE GENOMIC DNA]</scope>
    <source>
        <strain evidence="1 2">ICMP 2851</strain>
    </source>
</reference>
<evidence type="ECO:0000313" key="2">
    <source>
        <dbReference type="Proteomes" id="UP000280350"/>
    </source>
</evidence>
<dbReference type="Proteomes" id="UP000280350">
    <property type="component" value="Unassembled WGS sequence"/>
</dbReference>
<organism evidence="1 2">
    <name type="scientific">Pseudomonas amygdali pv. tabaci</name>
    <name type="common">Pseudomonas syringae pv. tabaci</name>
    <dbReference type="NCBI Taxonomy" id="322"/>
    <lineage>
        <taxon>Bacteria</taxon>
        <taxon>Pseudomonadati</taxon>
        <taxon>Pseudomonadota</taxon>
        <taxon>Gammaproteobacteria</taxon>
        <taxon>Pseudomonadales</taxon>
        <taxon>Pseudomonadaceae</taxon>
        <taxon>Pseudomonas</taxon>
        <taxon>Pseudomonas amygdali</taxon>
    </lineage>
</organism>
<proteinExistence type="predicted"/>
<evidence type="ECO:0008006" key="3">
    <source>
        <dbReference type="Google" id="ProtNLM"/>
    </source>
</evidence>
<dbReference type="EMBL" id="RBNX01000202">
    <property type="protein sequence ID" value="RML77341.1"/>
    <property type="molecule type" value="Genomic_DNA"/>
</dbReference>
<dbReference type="AlphaFoldDB" id="A0AAX1VP73"/>
<protein>
    <recommendedName>
        <fullName evidence="3">DNA binding HTH domain-containing protein</fullName>
    </recommendedName>
</protein>
<gene>
    <name evidence="1" type="ORF">ALQ89_00721</name>
</gene>
<comment type="caution">
    <text evidence="1">The sequence shown here is derived from an EMBL/GenBank/DDBJ whole genome shotgun (WGS) entry which is preliminary data.</text>
</comment>
<evidence type="ECO:0000313" key="1">
    <source>
        <dbReference type="EMBL" id="RML77341.1"/>
    </source>
</evidence>
<name>A0AAX1VP73_PSEAJ</name>
<sequence length="152" mass="17043">MAKKFRKSETAKSKKIELEHDNMLLNVNSSQKDIERLLIGNERIPTVEAYLTKEMNALTAAEALGITLSGFYKIVRRVQASKGDLGVVVSKKPGPKASLPVFEPNMEAIIIESLLHYTGKAATIEKVWEQVCTLADGQMNRPRFRRHLHALN</sequence>
<dbReference type="RefSeq" id="WP_016981798.1">
    <property type="nucleotide sequence ID" value="NZ_AP024464.1"/>
</dbReference>
<accession>A0AAX1VP73</accession>